<comment type="caution">
    <text evidence="2">The sequence shown here is derived from an EMBL/GenBank/DDBJ whole genome shotgun (WGS) entry which is preliminary data.</text>
</comment>
<keyword evidence="3" id="KW-1185">Reference proteome</keyword>
<dbReference type="EMBL" id="CAXKWB010006943">
    <property type="protein sequence ID" value="CAL4085145.1"/>
    <property type="molecule type" value="Genomic_DNA"/>
</dbReference>
<dbReference type="PANTHER" id="PTHR33050">
    <property type="entry name" value="REVERSE TRANSCRIPTASE DOMAIN-CONTAINING PROTEIN"/>
    <property type="match status" value="1"/>
</dbReference>
<dbReference type="CDD" id="cd03714">
    <property type="entry name" value="RT_DIRS1"/>
    <property type="match status" value="1"/>
</dbReference>
<sequence length="191" mass="21955">SGIVEPLWGCTLDLQDAYFHVPMAWFFHRYLAFVVDGITYVFQYLPFGLSVAPWAFHRVIKPVKAHLHLQSMRVHSYLDDFLFLSRSREGLLAITTHILDMFDRLHIKVNYKKSSLEPSQTVEYLGVILQLDSMTLCIPHSKVLGIITLCDQLMISSFCSRRLLESLVGVLNFASSFLPLGRLRLRLLFHG</sequence>
<evidence type="ECO:0000259" key="1">
    <source>
        <dbReference type="PROSITE" id="PS50878"/>
    </source>
</evidence>
<dbReference type="InterPro" id="IPR000477">
    <property type="entry name" value="RT_dom"/>
</dbReference>
<dbReference type="GO" id="GO:0071897">
    <property type="term" value="P:DNA biosynthetic process"/>
    <property type="evidence" value="ECO:0007669"/>
    <property type="project" value="UniProtKB-ARBA"/>
</dbReference>
<protein>
    <recommendedName>
        <fullName evidence="1">Reverse transcriptase domain-containing protein</fullName>
    </recommendedName>
</protein>
<dbReference type="InterPro" id="IPR052055">
    <property type="entry name" value="Hepadnavirus_pol/RT"/>
</dbReference>
<reference evidence="2 3" key="1">
    <citation type="submission" date="2024-05" db="EMBL/GenBank/DDBJ databases">
        <authorList>
            <person name="Wallberg A."/>
        </authorList>
    </citation>
    <scope>NUCLEOTIDE SEQUENCE [LARGE SCALE GENOMIC DNA]</scope>
</reference>
<feature type="non-terminal residue" evidence="2">
    <location>
        <position position="1"/>
    </location>
</feature>
<dbReference type="Gene3D" id="3.30.70.270">
    <property type="match status" value="1"/>
</dbReference>
<dbReference type="AlphaFoldDB" id="A0AAV2QG43"/>
<gene>
    <name evidence="2" type="ORF">MNOR_LOCUS12605</name>
</gene>
<evidence type="ECO:0000313" key="2">
    <source>
        <dbReference type="EMBL" id="CAL4085145.1"/>
    </source>
</evidence>
<dbReference type="Proteomes" id="UP001497623">
    <property type="component" value="Unassembled WGS sequence"/>
</dbReference>
<accession>A0AAV2QG43</accession>
<feature type="domain" description="Reverse transcriptase" evidence="1">
    <location>
        <begin position="1"/>
        <end position="129"/>
    </location>
</feature>
<dbReference type="PANTHER" id="PTHR33050:SF7">
    <property type="entry name" value="RIBONUCLEASE H"/>
    <property type="match status" value="1"/>
</dbReference>
<name>A0AAV2QG43_MEGNR</name>
<dbReference type="SUPFAM" id="SSF56672">
    <property type="entry name" value="DNA/RNA polymerases"/>
    <property type="match status" value="1"/>
</dbReference>
<proteinExistence type="predicted"/>
<dbReference type="Pfam" id="PF00078">
    <property type="entry name" value="RVT_1"/>
    <property type="match status" value="1"/>
</dbReference>
<dbReference type="InterPro" id="IPR043128">
    <property type="entry name" value="Rev_trsase/Diguanyl_cyclase"/>
</dbReference>
<dbReference type="PROSITE" id="PS50878">
    <property type="entry name" value="RT_POL"/>
    <property type="match status" value="1"/>
</dbReference>
<evidence type="ECO:0000313" key="3">
    <source>
        <dbReference type="Proteomes" id="UP001497623"/>
    </source>
</evidence>
<dbReference type="InterPro" id="IPR043502">
    <property type="entry name" value="DNA/RNA_pol_sf"/>
</dbReference>
<organism evidence="2 3">
    <name type="scientific">Meganyctiphanes norvegica</name>
    <name type="common">Northern krill</name>
    <name type="synonym">Thysanopoda norvegica</name>
    <dbReference type="NCBI Taxonomy" id="48144"/>
    <lineage>
        <taxon>Eukaryota</taxon>
        <taxon>Metazoa</taxon>
        <taxon>Ecdysozoa</taxon>
        <taxon>Arthropoda</taxon>
        <taxon>Crustacea</taxon>
        <taxon>Multicrustacea</taxon>
        <taxon>Malacostraca</taxon>
        <taxon>Eumalacostraca</taxon>
        <taxon>Eucarida</taxon>
        <taxon>Euphausiacea</taxon>
        <taxon>Euphausiidae</taxon>
        <taxon>Meganyctiphanes</taxon>
    </lineage>
</organism>